<reference evidence="3 4" key="1">
    <citation type="journal article" date="2019" name="Int. J. Syst. Evol. Microbiol.">
        <title>The Global Catalogue of Microorganisms (GCM) 10K type strain sequencing project: providing services to taxonomists for standard genome sequencing and annotation.</title>
        <authorList>
            <consortium name="The Broad Institute Genomics Platform"/>
            <consortium name="The Broad Institute Genome Sequencing Center for Infectious Disease"/>
            <person name="Wu L."/>
            <person name="Ma J."/>
        </authorList>
    </citation>
    <scope>NUCLEOTIDE SEQUENCE [LARGE SCALE GENOMIC DNA]</scope>
    <source>
        <strain evidence="3 4">XZYJT29</strain>
    </source>
</reference>
<comment type="similarity">
    <text evidence="1">Belongs to the metallo-dependent hydrolases superfamily.</text>
</comment>
<dbReference type="InterPro" id="IPR052350">
    <property type="entry name" value="Metallo-dep_Lactonases"/>
</dbReference>
<dbReference type="PANTHER" id="PTHR43569:SF2">
    <property type="entry name" value="AMIDOHYDROLASE-RELATED DOMAIN-CONTAINING PROTEIN"/>
    <property type="match status" value="1"/>
</dbReference>
<dbReference type="AlphaFoldDB" id="A0ABD5Y7K8"/>
<dbReference type="Gene3D" id="3.20.20.140">
    <property type="entry name" value="Metal-dependent hydrolases"/>
    <property type="match status" value="1"/>
</dbReference>
<dbReference type="InterPro" id="IPR006680">
    <property type="entry name" value="Amidohydro-rel"/>
</dbReference>
<accession>A0ABD5Y7K8</accession>
<dbReference type="Proteomes" id="UP001596432">
    <property type="component" value="Unassembled WGS sequence"/>
</dbReference>
<proteinExistence type="inferred from homology"/>
<dbReference type="GeneID" id="78822165"/>
<gene>
    <name evidence="3" type="ORF">ACFQMA_18630</name>
</gene>
<comment type="caution">
    <text evidence="3">The sequence shown here is derived from an EMBL/GenBank/DDBJ whole genome shotgun (WGS) entry which is preliminary data.</text>
</comment>
<organism evidence="3 4">
    <name type="scientific">Halosimplex aquaticum</name>
    <dbReference type="NCBI Taxonomy" id="3026162"/>
    <lineage>
        <taxon>Archaea</taxon>
        <taxon>Methanobacteriati</taxon>
        <taxon>Methanobacteriota</taxon>
        <taxon>Stenosarchaea group</taxon>
        <taxon>Halobacteria</taxon>
        <taxon>Halobacteriales</taxon>
        <taxon>Haloarculaceae</taxon>
        <taxon>Halosimplex</taxon>
    </lineage>
</organism>
<keyword evidence="4" id="KW-1185">Reference proteome</keyword>
<dbReference type="Pfam" id="PF04909">
    <property type="entry name" value="Amidohydro_2"/>
    <property type="match status" value="1"/>
</dbReference>
<name>A0ABD5Y7K8_9EURY</name>
<evidence type="ECO:0000313" key="4">
    <source>
        <dbReference type="Proteomes" id="UP001596432"/>
    </source>
</evidence>
<dbReference type="SUPFAM" id="SSF51556">
    <property type="entry name" value="Metallo-dependent hydrolases"/>
    <property type="match status" value="1"/>
</dbReference>
<protein>
    <submittedName>
        <fullName evidence="3">Amidohydrolase family protein</fullName>
    </submittedName>
</protein>
<evidence type="ECO:0000256" key="1">
    <source>
        <dbReference type="ARBA" id="ARBA00038310"/>
    </source>
</evidence>
<evidence type="ECO:0000313" key="3">
    <source>
        <dbReference type="EMBL" id="MFC7141838.1"/>
    </source>
</evidence>
<sequence length="288" mass="32400">MRLVDTHTHAWGRDTDDLPWYSADLPPEWSGPYPHETLVSDMDEAGVDEGVLLPTSIYGRGERANEYTLRALEAHPDRLWGVGVAEYDADAAALRENVRRATGHERMLGLRFHACFEYGQTPGDLDPTADWFAAAGLDPLYDELAARDAAAFVLAKPDQLSTLASLADRHPDVPFVVEHLGFPDAETSPADAPWTDFEALAERDNAYVKVSSIPRTSGEAWPYENVAEYVGPLLEWFGPERLLLGSDYPWLDDWATYRECLTWPEEADYLSARDLSYLSYRTFDRLRG</sequence>
<dbReference type="RefSeq" id="WP_274322917.1">
    <property type="nucleotide sequence ID" value="NZ_CP118158.1"/>
</dbReference>
<feature type="domain" description="Amidohydrolase-related" evidence="2">
    <location>
        <begin position="4"/>
        <end position="268"/>
    </location>
</feature>
<dbReference type="InterPro" id="IPR032466">
    <property type="entry name" value="Metal_Hydrolase"/>
</dbReference>
<dbReference type="EMBL" id="JBHTAS010000001">
    <property type="protein sequence ID" value="MFC7141838.1"/>
    <property type="molecule type" value="Genomic_DNA"/>
</dbReference>
<evidence type="ECO:0000259" key="2">
    <source>
        <dbReference type="Pfam" id="PF04909"/>
    </source>
</evidence>
<dbReference type="PANTHER" id="PTHR43569">
    <property type="entry name" value="AMIDOHYDROLASE"/>
    <property type="match status" value="1"/>
</dbReference>